<organism evidence="1 2">
    <name type="scientific">Aspergillus ochraceoroseus IBT 24754</name>
    <dbReference type="NCBI Taxonomy" id="1392256"/>
    <lineage>
        <taxon>Eukaryota</taxon>
        <taxon>Fungi</taxon>
        <taxon>Dikarya</taxon>
        <taxon>Ascomycota</taxon>
        <taxon>Pezizomycotina</taxon>
        <taxon>Eurotiomycetes</taxon>
        <taxon>Eurotiomycetidae</taxon>
        <taxon>Eurotiales</taxon>
        <taxon>Aspergillaceae</taxon>
        <taxon>Aspergillus</taxon>
        <taxon>Aspergillus subgen. Nidulantes</taxon>
    </lineage>
</organism>
<evidence type="ECO:0000313" key="2">
    <source>
        <dbReference type="Proteomes" id="UP000244073"/>
    </source>
</evidence>
<proteinExistence type="predicted"/>
<evidence type="ECO:0000313" key="1">
    <source>
        <dbReference type="EMBL" id="PTU24157.1"/>
    </source>
</evidence>
<reference evidence="1 2" key="1">
    <citation type="journal article" date="2018" name="Proc. Natl. Acad. Sci. U.S.A.">
        <title>Linking secondary metabolites to gene clusters through genome sequencing of six diverse Aspergillus species.</title>
        <authorList>
            <person name="Kaerboelling I."/>
            <person name="Vesth T.C."/>
            <person name="Frisvad J.C."/>
            <person name="Nybo J.L."/>
            <person name="Theobald S."/>
            <person name="Kuo A."/>
            <person name="Bowyer P."/>
            <person name="Matsuda Y."/>
            <person name="Mondo S."/>
            <person name="Lyhne E.K."/>
            <person name="Kogle M.E."/>
            <person name="Clum A."/>
            <person name="Lipzen A."/>
            <person name="Salamov A."/>
            <person name="Ngan C.Y."/>
            <person name="Daum C."/>
            <person name="Chiniquy J."/>
            <person name="Barry K."/>
            <person name="LaButti K."/>
            <person name="Haridas S."/>
            <person name="Simmons B.A."/>
            <person name="Magnuson J.K."/>
            <person name="Mortensen U.H."/>
            <person name="Larsen T.O."/>
            <person name="Grigoriev I.V."/>
            <person name="Baker S.E."/>
            <person name="Andersen M.R."/>
        </authorList>
    </citation>
    <scope>NUCLEOTIDE SEQUENCE [LARGE SCALE GENOMIC DNA]</scope>
    <source>
        <strain evidence="1 2">IBT 24754</strain>
    </source>
</reference>
<sequence>MGIFTTTLGLVGSLDKRHRTFLVYPSYVSLSGRLIQLSPSIDRGKRGVGSPPSPFQRAKKERLFRLEEGIDRKAG</sequence>
<gene>
    <name evidence="1" type="ORF">P175DRAFT_0497275</name>
</gene>
<comment type="caution">
    <text evidence="1">The sequence shown here is derived from an EMBL/GenBank/DDBJ whole genome shotgun (WGS) entry which is preliminary data.</text>
</comment>
<dbReference type="Proteomes" id="UP000244073">
    <property type="component" value="Unassembled WGS sequence"/>
</dbReference>
<dbReference type="GeneID" id="63813129"/>
<name>A0A2T5M6J7_9EURO</name>
<protein>
    <submittedName>
        <fullName evidence="1">Uncharacterized protein</fullName>
    </submittedName>
</protein>
<dbReference type="AlphaFoldDB" id="A0A2T5M6J7"/>
<dbReference type="EMBL" id="MSFN02000001">
    <property type="protein sequence ID" value="PTU24157.1"/>
    <property type="molecule type" value="Genomic_DNA"/>
</dbReference>
<accession>A0A2T5M6J7</accession>
<dbReference type="VEuPathDB" id="FungiDB:P175DRAFT_0497275"/>
<dbReference type="RefSeq" id="XP_040755549.1">
    <property type="nucleotide sequence ID" value="XM_040896247.1"/>
</dbReference>